<proteinExistence type="predicted"/>
<evidence type="ECO:0000313" key="3">
    <source>
        <dbReference type="Proteomes" id="UP001161017"/>
    </source>
</evidence>
<protein>
    <submittedName>
        <fullName evidence="2">Uncharacterized protein</fullName>
    </submittedName>
</protein>
<dbReference type="EMBL" id="JAPUFD010000012">
    <property type="protein sequence ID" value="MDI1490678.1"/>
    <property type="molecule type" value="Genomic_DNA"/>
</dbReference>
<comment type="caution">
    <text evidence="2">The sequence shown here is derived from an EMBL/GenBank/DDBJ whole genome shotgun (WGS) entry which is preliminary data.</text>
</comment>
<keyword evidence="1" id="KW-0732">Signal</keyword>
<feature type="signal peptide" evidence="1">
    <location>
        <begin position="1"/>
        <end position="18"/>
    </location>
</feature>
<name>A0AA43QQB9_9LECA</name>
<accession>A0AA43QQB9</accession>
<evidence type="ECO:0000256" key="1">
    <source>
        <dbReference type="SAM" id="SignalP"/>
    </source>
</evidence>
<organism evidence="2 3">
    <name type="scientific">Ramalina farinacea</name>
    <dbReference type="NCBI Taxonomy" id="258253"/>
    <lineage>
        <taxon>Eukaryota</taxon>
        <taxon>Fungi</taxon>
        <taxon>Dikarya</taxon>
        <taxon>Ascomycota</taxon>
        <taxon>Pezizomycotina</taxon>
        <taxon>Lecanoromycetes</taxon>
        <taxon>OSLEUM clade</taxon>
        <taxon>Lecanoromycetidae</taxon>
        <taxon>Lecanorales</taxon>
        <taxon>Lecanorineae</taxon>
        <taxon>Ramalinaceae</taxon>
        <taxon>Ramalina</taxon>
    </lineage>
</organism>
<gene>
    <name evidence="2" type="ORF">OHK93_001882</name>
</gene>
<dbReference type="AlphaFoldDB" id="A0AA43QQB9"/>
<reference evidence="2" key="1">
    <citation type="journal article" date="2023" name="Genome Biol. Evol.">
        <title>First Whole Genome Sequence and Flow Cytometry Genome Size Data for the Lichen-Forming Fungus Ramalina farinacea (Ascomycota).</title>
        <authorList>
            <person name="Llewellyn T."/>
            <person name="Mian S."/>
            <person name="Hill R."/>
            <person name="Leitch I.J."/>
            <person name="Gaya E."/>
        </authorList>
    </citation>
    <scope>NUCLEOTIDE SEQUENCE</scope>
    <source>
        <strain evidence="2">LIQ254RAFAR</strain>
    </source>
</reference>
<keyword evidence="3" id="KW-1185">Reference proteome</keyword>
<dbReference type="Proteomes" id="UP001161017">
    <property type="component" value="Unassembled WGS sequence"/>
</dbReference>
<feature type="chain" id="PRO_5041434093" evidence="1">
    <location>
        <begin position="19"/>
        <end position="210"/>
    </location>
</feature>
<sequence>MLLNGIFMLISFSIPTLCFPVVSQSVNEEEIGQRSVPPQISSTSHLSFTGQSLCTASNDTSDTSLATHMGSFNVPNTAYTVYLLALPQCVRLDPYNIKYAFKAMDASLSLQTADEPVKSEMKEETGKVQLTLEPIGPATPRDPQMTYSEAMEVLDYTWGYLKVYKYYRPLSYSFLKMAQHVATGTLSSTVQGLGNNTQLGIPLESVSETT</sequence>
<evidence type="ECO:0000313" key="2">
    <source>
        <dbReference type="EMBL" id="MDI1490678.1"/>
    </source>
</evidence>